<dbReference type="RefSeq" id="WP_182665031.1">
    <property type="nucleotide sequence ID" value="NZ_JACIVI010000005.1"/>
</dbReference>
<dbReference type="InterPro" id="IPR029030">
    <property type="entry name" value="Caspase-like_dom_sf"/>
</dbReference>
<dbReference type="GO" id="GO:0006508">
    <property type="term" value="P:proteolysis"/>
    <property type="evidence" value="ECO:0007669"/>
    <property type="project" value="InterPro"/>
</dbReference>
<protein>
    <submittedName>
        <fullName evidence="3">Caspase family protein</fullName>
    </submittedName>
</protein>
<dbReference type="Proteomes" id="UP000586093">
    <property type="component" value="Unassembled WGS sequence"/>
</dbReference>
<gene>
    <name evidence="3" type="ORF">H4F90_12290</name>
</gene>
<feature type="region of interest" description="Disordered" evidence="1">
    <location>
        <begin position="280"/>
        <end position="309"/>
    </location>
</feature>
<dbReference type="Gene3D" id="3.40.50.1460">
    <property type="match status" value="1"/>
</dbReference>
<evidence type="ECO:0000313" key="3">
    <source>
        <dbReference type="EMBL" id="MBB1162759.1"/>
    </source>
</evidence>
<sequence>MNRTPSRKSPPSKVWQTHRRQLCQLPIALACGLGPARAAAAAQATEGDEVRLALLIGNRHYPSPYDLPPVHKNVRDLRAALERWGFVVTEAVDLAPAALLQAIQSFGQLARQAPADATVLFYFTGHGLQIEAENLMVAAGVSPAHAADQLLRSSLQLTRDVIEQLPQRSTGLSIAVIDACRTSLKEALQGGGLNQVEAPTGCLISFATAAGKPAIAPAVETQNTFYTASLVKVLQQADGELSFPDLFRLVKRDVQQVMESHPVAAIRQLAQVPFIAENAPRRSRLTPRSRAAGAPQAAAAPAETRPEDETRLLDALEQASWPADVRALAEDYLQRYPQGRLRGRAEVMRDGASQAAEALQRRDVRLYRSAFNVADASPAIADELRKAARGDKDAAARIGRLHIQRQTGTERSRYEGWMAYAAALGNGIASYELALHYRKVDQPLLAAQFESRARELGYTPPPSLDHLRK</sequence>
<dbReference type="AlphaFoldDB" id="A0A839HTH9"/>
<dbReference type="SUPFAM" id="SSF52129">
    <property type="entry name" value="Caspase-like"/>
    <property type="match status" value="1"/>
</dbReference>
<dbReference type="Pfam" id="PF00656">
    <property type="entry name" value="Peptidase_C14"/>
    <property type="match status" value="1"/>
</dbReference>
<dbReference type="PANTHER" id="PTHR22576:SF37">
    <property type="entry name" value="MUCOSA-ASSOCIATED LYMPHOID TISSUE LYMPHOMA TRANSLOCATION PROTEIN 1"/>
    <property type="match status" value="1"/>
</dbReference>
<dbReference type="InterPro" id="IPR001309">
    <property type="entry name" value="Pept_C14_p20"/>
</dbReference>
<dbReference type="PANTHER" id="PTHR22576">
    <property type="entry name" value="MUCOSA ASSOCIATED LYMPHOID TISSUE LYMPHOMA TRANSLOCATION PROTEIN 1/PARACASPASE"/>
    <property type="match status" value="1"/>
</dbReference>
<dbReference type="InterPro" id="IPR011600">
    <property type="entry name" value="Pept_C14_caspase"/>
</dbReference>
<accession>A0A839HTH9</accession>
<feature type="compositionally biased region" description="Low complexity" evidence="1">
    <location>
        <begin position="291"/>
        <end position="302"/>
    </location>
</feature>
<evidence type="ECO:0000256" key="1">
    <source>
        <dbReference type="SAM" id="MobiDB-lite"/>
    </source>
</evidence>
<dbReference type="GO" id="GO:0004197">
    <property type="term" value="F:cysteine-type endopeptidase activity"/>
    <property type="evidence" value="ECO:0007669"/>
    <property type="project" value="InterPro"/>
</dbReference>
<reference evidence="3 4" key="1">
    <citation type="submission" date="2020-08" db="EMBL/GenBank/DDBJ databases">
        <title>Aquariorum lacteus gen. nov., sp. nov., a new member of the family Comamonadaceae, isolated from freshwater aquarium.</title>
        <authorList>
            <person name="Chun S.-J."/>
        </authorList>
    </citation>
    <scope>NUCLEOTIDE SEQUENCE [LARGE SCALE GENOMIC DNA]</scope>
    <source>
        <strain evidence="3 4">SJAQ100</strain>
    </source>
</reference>
<dbReference type="PROSITE" id="PS51257">
    <property type="entry name" value="PROKAR_LIPOPROTEIN"/>
    <property type="match status" value="1"/>
</dbReference>
<evidence type="ECO:0000313" key="4">
    <source>
        <dbReference type="Proteomes" id="UP000586093"/>
    </source>
</evidence>
<evidence type="ECO:0000259" key="2">
    <source>
        <dbReference type="PROSITE" id="PS50208"/>
    </source>
</evidence>
<comment type="caution">
    <text evidence="3">The sequence shown here is derived from an EMBL/GenBank/DDBJ whole genome shotgun (WGS) entry which is preliminary data.</text>
</comment>
<dbReference type="PROSITE" id="PS50208">
    <property type="entry name" value="CASPASE_P20"/>
    <property type="match status" value="1"/>
</dbReference>
<proteinExistence type="predicted"/>
<dbReference type="EMBL" id="JACIVI010000005">
    <property type="protein sequence ID" value="MBB1162759.1"/>
    <property type="molecule type" value="Genomic_DNA"/>
</dbReference>
<keyword evidence="4" id="KW-1185">Reference proteome</keyword>
<feature type="domain" description="Caspase family p20" evidence="2">
    <location>
        <begin position="49"/>
        <end position="129"/>
    </location>
</feature>
<organism evidence="3 4">
    <name type="scientific">Aquariibacter albus</name>
    <dbReference type="NCBI Taxonomy" id="2759899"/>
    <lineage>
        <taxon>Bacteria</taxon>
        <taxon>Pseudomonadati</taxon>
        <taxon>Pseudomonadota</taxon>
        <taxon>Betaproteobacteria</taxon>
        <taxon>Burkholderiales</taxon>
        <taxon>Sphaerotilaceae</taxon>
        <taxon>Aquariibacter</taxon>
    </lineage>
</organism>
<dbReference type="InterPro" id="IPR052039">
    <property type="entry name" value="Caspase-related_regulators"/>
</dbReference>
<name>A0A839HTH9_9BURK</name>